<dbReference type="KEGG" id="sspb:CP982_24840"/>
<accession>A0A5P2X954</accession>
<reference evidence="3 6" key="2">
    <citation type="submission" date="2020-08" db="EMBL/GenBank/DDBJ databases">
        <title>Genomic Encyclopedia of Type Strains, Phase III (KMG-III): the genomes of soil and plant-associated and newly described type strains.</title>
        <authorList>
            <person name="Whitman W."/>
        </authorList>
    </citation>
    <scope>NUCLEOTIDE SEQUENCE [LARGE SCALE GENOMIC DNA]</scope>
    <source>
        <strain evidence="3 6">CECT 3146</strain>
    </source>
</reference>
<evidence type="ECO:0000259" key="2">
    <source>
        <dbReference type="PROSITE" id="PS50933"/>
    </source>
</evidence>
<dbReference type="SMART" id="SM00754">
    <property type="entry name" value="CHRD"/>
    <property type="match status" value="1"/>
</dbReference>
<dbReference type="Pfam" id="PF07452">
    <property type="entry name" value="CHRD"/>
    <property type="match status" value="1"/>
</dbReference>
<dbReference type="EMBL" id="CP023690">
    <property type="protein sequence ID" value="QEV61533.1"/>
    <property type="molecule type" value="Genomic_DNA"/>
</dbReference>
<dbReference type="AlphaFoldDB" id="A0A5P2X954"/>
<dbReference type="OrthoDB" id="8901345at2"/>
<evidence type="ECO:0000313" key="3">
    <source>
        <dbReference type="EMBL" id="MBB5108215.1"/>
    </source>
</evidence>
<protein>
    <submittedName>
        <fullName evidence="4">CHRD domain-containing protein</fullName>
    </submittedName>
</protein>
<dbReference type="PROSITE" id="PS51318">
    <property type="entry name" value="TAT"/>
    <property type="match status" value="1"/>
</dbReference>
<dbReference type="Proteomes" id="UP000549009">
    <property type="component" value="Unassembled WGS sequence"/>
</dbReference>
<dbReference type="Proteomes" id="UP000326505">
    <property type="component" value="Chromosome"/>
</dbReference>
<feature type="domain" description="CHRD" evidence="2">
    <location>
        <begin position="51"/>
        <end position="180"/>
    </location>
</feature>
<dbReference type="Pfam" id="PF11937">
    <property type="entry name" value="DUF3455"/>
    <property type="match status" value="1"/>
</dbReference>
<dbReference type="PROSITE" id="PS50933">
    <property type="entry name" value="CHRD"/>
    <property type="match status" value="1"/>
</dbReference>
<name>A0A5P2X954_STRST</name>
<organism evidence="4 5">
    <name type="scientific">Streptomyces spectabilis</name>
    <dbReference type="NCBI Taxonomy" id="68270"/>
    <lineage>
        <taxon>Bacteria</taxon>
        <taxon>Bacillati</taxon>
        <taxon>Actinomycetota</taxon>
        <taxon>Actinomycetes</taxon>
        <taxon>Kitasatosporales</taxon>
        <taxon>Streptomycetaceae</taxon>
        <taxon>Streptomyces</taxon>
    </lineage>
</organism>
<dbReference type="InterPro" id="IPR006311">
    <property type="entry name" value="TAT_signal"/>
</dbReference>
<dbReference type="InterPro" id="IPR021851">
    <property type="entry name" value="DUF3455"/>
</dbReference>
<gene>
    <name evidence="4" type="ORF">CP982_24840</name>
    <name evidence="3" type="ORF">FHS40_007336</name>
</gene>
<evidence type="ECO:0000256" key="1">
    <source>
        <dbReference type="SAM" id="SignalP"/>
    </source>
</evidence>
<evidence type="ECO:0000313" key="4">
    <source>
        <dbReference type="EMBL" id="QEV61533.1"/>
    </source>
</evidence>
<dbReference type="RefSeq" id="WP_150512532.1">
    <property type="nucleotide sequence ID" value="NZ_BMSQ01000008.1"/>
</dbReference>
<keyword evidence="1" id="KW-0732">Signal</keyword>
<evidence type="ECO:0000313" key="6">
    <source>
        <dbReference type="Proteomes" id="UP000549009"/>
    </source>
</evidence>
<proteinExistence type="predicted"/>
<reference evidence="4 5" key="1">
    <citation type="submission" date="2017-09" db="EMBL/GenBank/DDBJ databases">
        <authorList>
            <person name="Lee N."/>
            <person name="Cho B.-K."/>
        </authorList>
    </citation>
    <scope>NUCLEOTIDE SEQUENCE [LARGE SCALE GENOMIC DNA]</scope>
    <source>
        <strain evidence="4 5">ATCC 27465</strain>
    </source>
</reference>
<dbReference type="PANTHER" id="PTHR35567:SF1">
    <property type="entry name" value="CONSERVED FUNGAL PROTEIN (AFU_ORTHOLOGUE AFUA_1G14230)"/>
    <property type="match status" value="1"/>
</dbReference>
<keyword evidence="6" id="KW-1185">Reference proteome</keyword>
<feature type="signal peptide" evidence="1">
    <location>
        <begin position="1"/>
        <end position="37"/>
    </location>
</feature>
<evidence type="ECO:0000313" key="5">
    <source>
        <dbReference type="Proteomes" id="UP000326505"/>
    </source>
</evidence>
<dbReference type="InterPro" id="IPR010895">
    <property type="entry name" value="CHRD"/>
</dbReference>
<feature type="chain" id="PRO_5044623175" evidence="1">
    <location>
        <begin position="38"/>
        <end position="316"/>
    </location>
</feature>
<sequence>MGAVTTSAKNRRRALLASGVTVATVGALAAAVLPATAATVTAATGDVTSTGAAVLVASLNGANEVPVSGGPAVGDKDGAALQFVRIKGDRVTVTATWRGTARPTALHIHQGGKGTNGGVKVDFTGLLADAERRRVTGTVTVRDAALLKRLKTKPTAFYANLHTAQFPGGAVRGQLHRVTAGAARGFQASVVKGEQIYQCAKGPDGRFAFAQRDVRATLAGRIAHDFVAPNSGTPRWRAPDRSAVTGKLISKTPNGARNIPELDLKAKQAGRHSGLFARTVEILRLNTVGGVQPAGACRPGAIVSVPYGADYVFVQR</sequence>
<dbReference type="EMBL" id="JACHJD010000017">
    <property type="protein sequence ID" value="MBB5108215.1"/>
    <property type="molecule type" value="Genomic_DNA"/>
</dbReference>
<dbReference type="PANTHER" id="PTHR35567">
    <property type="entry name" value="MALATE DEHYDROGENASE (AFU_ORTHOLOGUE AFUA_2G13800)"/>
    <property type="match status" value="1"/>
</dbReference>